<keyword evidence="5" id="KW-0539">Nucleus</keyword>
<feature type="domain" description="CCR4-Not complex component Not1 C-terminal" evidence="6">
    <location>
        <begin position="1485"/>
        <end position="1835"/>
    </location>
</feature>
<dbReference type="GO" id="GO:0060090">
    <property type="term" value="F:molecular adaptor activity"/>
    <property type="evidence" value="ECO:0007669"/>
    <property type="project" value="TreeGrafter"/>
</dbReference>
<dbReference type="Pfam" id="PF25097">
    <property type="entry name" value="ARM_Cnot1"/>
    <property type="match status" value="1"/>
</dbReference>
<dbReference type="Gene3D" id="1.25.40.790">
    <property type="match status" value="1"/>
</dbReference>
<dbReference type="InterPro" id="IPR007196">
    <property type="entry name" value="CCR4-Not_Not1_C"/>
</dbReference>
<dbReference type="InterPro" id="IPR032194">
    <property type="entry name" value="CNOT1_HEAT"/>
</dbReference>
<gene>
    <name evidence="12" type="ORF">B9G98_02421</name>
</gene>
<dbReference type="InterPro" id="IPR016024">
    <property type="entry name" value="ARM-type_fold"/>
</dbReference>
<feature type="domain" description="CCR4-NOT transcription complex subunit 1" evidence="7">
    <location>
        <begin position="889"/>
        <end position="1031"/>
    </location>
</feature>
<comment type="caution">
    <text evidence="12">The sequence shown here is derived from an EMBL/GenBank/DDBJ whole genome shotgun (WGS) entry which is preliminary data.</text>
</comment>
<evidence type="ECO:0000259" key="11">
    <source>
        <dbReference type="Pfam" id="PF25097"/>
    </source>
</evidence>
<dbReference type="PANTHER" id="PTHR13162">
    <property type="entry name" value="CCR4-NOT TRANSCRIPTION COMPLEX"/>
    <property type="match status" value="1"/>
</dbReference>
<evidence type="ECO:0000256" key="2">
    <source>
        <dbReference type="ARBA" id="ARBA00022491"/>
    </source>
</evidence>
<proteinExistence type="predicted"/>
<dbReference type="InterPro" id="IPR055454">
    <property type="entry name" value="CNOT1-like_NOT1_connector"/>
</dbReference>
<dbReference type="GeneID" id="36516169"/>
<evidence type="ECO:0000256" key="3">
    <source>
        <dbReference type="ARBA" id="ARBA00023015"/>
    </source>
</evidence>
<dbReference type="GO" id="GO:0017148">
    <property type="term" value="P:negative regulation of translation"/>
    <property type="evidence" value="ECO:0007669"/>
    <property type="project" value="InterPro"/>
</dbReference>
<dbReference type="STRING" id="45607.A0A2T0FIH1"/>
<evidence type="ECO:0000313" key="12">
    <source>
        <dbReference type="EMBL" id="PRT54801.1"/>
    </source>
</evidence>
<dbReference type="InterPro" id="IPR032191">
    <property type="entry name" value="CNOT1_CAF1_bind"/>
</dbReference>
<dbReference type="GO" id="GO:0030015">
    <property type="term" value="C:CCR4-NOT core complex"/>
    <property type="evidence" value="ECO:0007669"/>
    <property type="project" value="InterPro"/>
</dbReference>
<evidence type="ECO:0000259" key="6">
    <source>
        <dbReference type="Pfam" id="PF04054"/>
    </source>
</evidence>
<dbReference type="Pfam" id="PF16415">
    <property type="entry name" value="CNOT1_CAF1_bind"/>
    <property type="match status" value="1"/>
</dbReference>
<feature type="domain" description="CCR4-NOT transcription complex subunit 1 CAF1-binding" evidence="8">
    <location>
        <begin position="595"/>
        <end position="812"/>
    </location>
</feature>
<dbReference type="Gene3D" id="1.25.40.840">
    <property type="entry name" value="CCR4-NOT transcription complex subunit 1 TTP binding domain"/>
    <property type="match status" value="1"/>
</dbReference>
<comment type="subcellular location">
    <subcellularLocation>
        <location evidence="1">Nucleus</location>
    </subcellularLocation>
</comment>
<feature type="domain" description="CCR4-NOT transcription complex subunit 1 TTP binding" evidence="9">
    <location>
        <begin position="414"/>
        <end position="564"/>
    </location>
</feature>
<dbReference type="InterPro" id="IPR038535">
    <property type="entry name" value="CNOT1_TTP_bind_sf"/>
</dbReference>
<accession>A0A2T0FIH1</accession>
<dbReference type="RefSeq" id="XP_024664746.1">
    <property type="nucleotide sequence ID" value="XM_024808978.1"/>
</dbReference>
<feature type="domain" description="CCR4-NOT transcription complex subunit 1-like NOT1 connector" evidence="11">
    <location>
        <begin position="1178"/>
        <end position="1286"/>
    </location>
</feature>
<dbReference type="InterPro" id="IPR024557">
    <property type="entry name" value="CNOT1_dom_4"/>
</dbReference>
<name>A0A2T0FIH1_9ASCO</name>
<dbReference type="Pfam" id="PF04054">
    <property type="entry name" value="Not1"/>
    <property type="match status" value="1"/>
</dbReference>
<evidence type="ECO:0000256" key="5">
    <source>
        <dbReference type="ARBA" id="ARBA00023242"/>
    </source>
</evidence>
<sequence>MDLTLAEKLSSLAGKTFSFGKLEPEQVPVREVTAGQMAGVLGLVTTRPDVQVAQLARALASKSTRINWPQVFEYCDAATSHPFNFTLASPDSVAAAIALISGTGHLEGVNAFLARKWKTLSLQIQLLSSIASLPPARLNLSGMGVEKVVSEGPLVTHPLNFVFLIHLALDAVCREPPNEITAKTFLDTHVKLAPDLFLSGGVQMPKPWPSILERILINLFALTFSESPDLASPVLIQLREKYPSFLYLACWDLYVRDPSQLDRIALYSAGNGQTMLDEWLEQEPKTGFAFVLEIVAAADRLEISSARDLLVAKFVTGGPDAVIALLDFMELKMSAAAAAAMAAAQGAPAEPLTNPLTLRTVAAFETLTVSMDIPPDRMEQLKAIQVQCLQVYPRLINFGQGHDDAILANNDLPTFPLDVEQEMKTCFQQMYENQLQIREVITMLEQLKESDEPRDQDLFACMVHSLFDEYRFFPDYPVNALATTAVLFGSLIHFRLIDNVPLSIALRFILESLKQHVESNMFRFGLQALFELRQRLPEFPKYCSVLLTIPGLASQQQLYQQIKDIVYPPTSLEVAFEDNNFKSLNSDVGLPPVTIEVPPEALKDKVLFIVNNLAPSNVKERSRELAATMNKRYYAWFAEYIITERAMNEPNYHELYISMLATINSKAVLLHCLRVIYMHVVRLVNDEDALAASKRTQLKNLGIFLGSLLLARDKPIMHDNINFKLLLAEASNTEKLPAVLPFIGKTLDKCANSKVFAPPSPWLMGIMAVLAELYQFGNLKLNLKFEIEVLCNALGLSISEITPATFIRSEEAIHLEQEMKRLALDPTATIPTVPVGPSVPGVAGLPNIPGAVPGAFEPPFNQSNMEVSPLQISTASLQLMGQTDFVTHPTLRRFFEIAIGKTIQEVLLPVVERAASIASFTTKELVLKDFALDSNEKNLERAAHNMASMLAMSMSLVTAKDPFAESLVANLRQFMIQNNYREHTAIMDQIPIAVRDNIDTIISLAEVAARDRAIAEIDEALLPAYAVRQQYKQAVAAGQNPEPFVDQMPNEFALQLPEPLGLRYGGLLPQQLAVYDEFYSPAGEHVSGAFDPVSAPAAVPAAAVEQAVAQIESALERLQVLIGESTAECISDLGPDNAIFVLMSQMLTLGVRSPARDELMLKTSQLVVSQVFKPGIGRLQRECLCFFLGKLCELNALTAKEVVLWLIYSDDDRKYNVEVISILLRARLVTASEVDVNLVKEILARNKLAISFAAGLILDAVLGEHPYCLRTDFTGLLEAMEVLVREDGDDVSAQTARSVLNALQKSRGEGWSPLPKDPKLLKGKAAVKDSVSGPSLKDKMGYVFAEWTRLVQHPCCTLRSLHLFVYTLHQHNILSHTEPLYTFVRTALEGSVESYGRSFSSGAPVTEAFVGVDSLAKLLVTVFQTSESMPTAARNQYAHGLLMVCALVLADQHEKDQEQFNGCPYFRLFSTLLYEISVADDGSTFWQGLLLSVAQVLQTLQPLALPGFTSSWITLISHRHLMPRLMTMPGRKGWNSMNALLEALLRFMGVYNNAKSLSGAAQITYKGLLRVMLVILHDFPEFLVENWYGLCNLIPSSFVQLRNLVLSAFPPKLELPDPMALPSATPINYSLVPPTGDIDFGVVLAKYGIRRTVDQALRPNGVTAPIVSSIISSLSLAAPKRDVGADFDTVAVSLPGYNALVMYIAQLRGSGEFDPDSPAAVLCTRLLNQLNSQGRFVLLSTMANQLRYPNLHTYFYSQYILWLFLPTAATVLKDNTLEIRHIATRVLLERIICNRPHPWGLMATFVQLLKNPKHKFWSLPFVKIAPEIEEMFTSLYTHITAVAA</sequence>
<dbReference type="EMBL" id="NDIQ01000021">
    <property type="protein sequence ID" value="PRT54801.1"/>
    <property type="molecule type" value="Genomic_DNA"/>
</dbReference>
<dbReference type="GO" id="GO:0005634">
    <property type="term" value="C:nucleus"/>
    <property type="evidence" value="ECO:0007669"/>
    <property type="project" value="UniProtKB-SubCell"/>
</dbReference>
<dbReference type="GO" id="GO:0000288">
    <property type="term" value="P:nuclear-transcribed mRNA catabolic process, deadenylation-dependent decay"/>
    <property type="evidence" value="ECO:0007669"/>
    <property type="project" value="TreeGrafter"/>
</dbReference>
<dbReference type="Pfam" id="PF16417">
    <property type="entry name" value="CNOT1_TTP_bind"/>
    <property type="match status" value="1"/>
</dbReference>
<feature type="domain" description="CCR4-NOT transcription complex subunit 1 HEAT repeat" evidence="10">
    <location>
        <begin position="216"/>
        <end position="364"/>
    </location>
</feature>
<dbReference type="CDD" id="cd20710">
    <property type="entry name" value="NOT1_connector"/>
    <property type="match status" value="1"/>
</dbReference>
<keyword evidence="3" id="KW-0805">Transcription regulation</keyword>
<dbReference type="InterPro" id="IPR040398">
    <property type="entry name" value="Not1"/>
</dbReference>
<keyword evidence="13" id="KW-1185">Reference proteome</keyword>
<organism evidence="12 13">
    <name type="scientific">Wickerhamiella sorbophila</name>
    <dbReference type="NCBI Taxonomy" id="45607"/>
    <lineage>
        <taxon>Eukaryota</taxon>
        <taxon>Fungi</taxon>
        <taxon>Dikarya</taxon>
        <taxon>Ascomycota</taxon>
        <taxon>Saccharomycotina</taxon>
        <taxon>Dipodascomycetes</taxon>
        <taxon>Dipodascales</taxon>
        <taxon>Trichomonascaceae</taxon>
        <taxon>Wickerhamiella</taxon>
    </lineage>
</organism>
<evidence type="ECO:0000259" key="8">
    <source>
        <dbReference type="Pfam" id="PF16415"/>
    </source>
</evidence>
<protein>
    <submittedName>
        <fullName evidence="12">General negative regulator of transcription subunit 1</fullName>
    </submittedName>
</protein>
<dbReference type="GO" id="GO:0000932">
    <property type="term" value="C:P-body"/>
    <property type="evidence" value="ECO:0007669"/>
    <property type="project" value="TreeGrafter"/>
</dbReference>
<evidence type="ECO:0000259" key="9">
    <source>
        <dbReference type="Pfam" id="PF16417"/>
    </source>
</evidence>
<reference evidence="12 13" key="1">
    <citation type="submission" date="2017-04" db="EMBL/GenBank/DDBJ databases">
        <title>Genome sequencing of [Candida] sorbophila.</title>
        <authorList>
            <person name="Ahn J.O."/>
        </authorList>
    </citation>
    <scope>NUCLEOTIDE SEQUENCE [LARGE SCALE GENOMIC DNA]</scope>
    <source>
        <strain evidence="12 13">DS02</strain>
    </source>
</reference>
<evidence type="ECO:0000256" key="4">
    <source>
        <dbReference type="ARBA" id="ARBA00023163"/>
    </source>
</evidence>
<evidence type="ECO:0000259" key="10">
    <source>
        <dbReference type="Pfam" id="PF16418"/>
    </source>
</evidence>
<dbReference type="Gene3D" id="1.25.40.800">
    <property type="match status" value="1"/>
</dbReference>
<dbReference type="Proteomes" id="UP000238350">
    <property type="component" value="Unassembled WGS sequence"/>
</dbReference>
<keyword evidence="2" id="KW-0678">Repressor</keyword>
<dbReference type="SUPFAM" id="SSF48371">
    <property type="entry name" value="ARM repeat"/>
    <property type="match status" value="1"/>
</dbReference>
<dbReference type="OrthoDB" id="1933107at2759"/>
<evidence type="ECO:0000259" key="7">
    <source>
        <dbReference type="Pfam" id="PF12842"/>
    </source>
</evidence>
<dbReference type="Gene3D" id="1.25.40.180">
    <property type="match status" value="1"/>
</dbReference>
<dbReference type="Pfam" id="PF16418">
    <property type="entry name" value="CNOT1_HEAT"/>
    <property type="match status" value="1"/>
</dbReference>
<evidence type="ECO:0000256" key="1">
    <source>
        <dbReference type="ARBA" id="ARBA00004123"/>
    </source>
</evidence>
<evidence type="ECO:0000313" key="13">
    <source>
        <dbReference type="Proteomes" id="UP000238350"/>
    </source>
</evidence>
<dbReference type="InterPro" id="IPR032193">
    <property type="entry name" value="CNOT1_TTP_bind"/>
</dbReference>
<dbReference type="Pfam" id="PF12842">
    <property type="entry name" value="DUF3819"/>
    <property type="match status" value="1"/>
</dbReference>
<keyword evidence="4" id="KW-0804">Transcription</keyword>
<dbReference type="PANTHER" id="PTHR13162:SF8">
    <property type="entry name" value="CCR4-NOT TRANSCRIPTION COMPLEX SUBUNIT 1"/>
    <property type="match status" value="1"/>
</dbReference>